<dbReference type="InterPro" id="IPR029033">
    <property type="entry name" value="His_PPase_superfam"/>
</dbReference>
<dbReference type="CDD" id="cd07067">
    <property type="entry name" value="HP_PGM_like"/>
    <property type="match status" value="1"/>
</dbReference>
<gene>
    <name evidence="2" type="ORF">D7V21_10885</name>
</gene>
<evidence type="ECO:0000313" key="3">
    <source>
        <dbReference type="Proteomes" id="UP000269001"/>
    </source>
</evidence>
<dbReference type="Pfam" id="PF00300">
    <property type="entry name" value="His_Phos_1"/>
    <property type="match status" value="1"/>
</dbReference>
<dbReference type="SUPFAM" id="SSF53254">
    <property type="entry name" value="Phosphoglycerate mutase-like"/>
    <property type="match status" value="1"/>
</dbReference>
<evidence type="ECO:0000256" key="1">
    <source>
        <dbReference type="ARBA" id="ARBA00022801"/>
    </source>
</evidence>
<organism evidence="2 3">
    <name type="scientific">Acinetobacter guerrae</name>
    <dbReference type="NCBI Taxonomy" id="1843371"/>
    <lineage>
        <taxon>Bacteria</taxon>
        <taxon>Pseudomonadati</taxon>
        <taxon>Pseudomonadota</taxon>
        <taxon>Gammaproteobacteria</taxon>
        <taxon>Moraxellales</taxon>
        <taxon>Moraxellaceae</taxon>
        <taxon>Acinetobacter</taxon>
    </lineage>
</organism>
<dbReference type="RefSeq" id="WP_120370516.1">
    <property type="nucleotide sequence ID" value="NZ_BKYM01000005.1"/>
</dbReference>
<name>A0A3A8EEU0_9GAMM</name>
<keyword evidence="1" id="KW-0378">Hydrolase</keyword>
<keyword evidence="3" id="KW-1185">Reference proteome</keyword>
<dbReference type="GO" id="GO:0016787">
    <property type="term" value="F:hydrolase activity"/>
    <property type="evidence" value="ECO:0007669"/>
    <property type="project" value="UniProtKB-KW"/>
</dbReference>
<dbReference type="Gene3D" id="3.40.50.1240">
    <property type="entry name" value="Phosphoglycerate mutase-like"/>
    <property type="match status" value="1"/>
</dbReference>
<proteinExistence type="predicted"/>
<evidence type="ECO:0000313" key="2">
    <source>
        <dbReference type="EMBL" id="RKG32679.1"/>
    </source>
</evidence>
<dbReference type="InterPro" id="IPR051021">
    <property type="entry name" value="Mito_Ser/Thr_phosphatase"/>
</dbReference>
<accession>A0A3A8EEU0</accession>
<protein>
    <submittedName>
        <fullName evidence="2">Phosphohistidine phosphatase</fullName>
    </submittedName>
</protein>
<dbReference type="SMART" id="SM00855">
    <property type="entry name" value="PGAM"/>
    <property type="match status" value="1"/>
</dbReference>
<sequence>MQLTLVRHGEAAPPVDGNDIKRPLTALGHAQAEQTSQYLKEMVKPEVFVVSPLLRAQETLGHIQTYFPEVPVLLCDKIKPDDDAKDAIDWLSQLPFESVVVVCHMNVVGHIAEQLTHENFNPFALAEARIYSQSVIANGLSTQEHSFIPTL</sequence>
<dbReference type="PANTHER" id="PTHR20935">
    <property type="entry name" value="PHOSPHOGLYCERATE MUTASE-RELATED"/>
    <property type="match status" value="1"/>
</dbReference>
<dbReference type="InterPro" id="IPR013078">
    <property type="entry name" value="His_Pase_superF_clade-1"/>
</dbReference>
<reference evidence="2 3" key="1">
    <citation type="submission" date="2018-09" db="EMBL/GenBank/DDBJ databases">
        <title>The draft genome of Acinetobacter spp. strains.</title>
        <authorList>
            <person name="Qin J."/>
            <person name="Feng Y."/>
            <person name="Zong Z."/>
        </authorList>
    </citation>
    <scope>NUCLEOTIDE SEQUENCE [LARGE SCALE GENOMIC DNA]</scope>
    <source>
        <strain evidence="2 3">WCHAc060096</strain>
    </source>
</reference>
<dbReference type="Proteomes" id="UP000269001">
    <property type="component" value="Unassembled WGS sequence"/>
</dbReference>
<dbReference type="AlphaFoldDB" id="A0A3A8EEU0"/>
<comment type="caution">
    <text evidence="2">The sequence shown here is derived from an EMBL/GenBank/DDBJ whole genome shotgun (WGS) entry which is preliminary data.</text>
</comment>
<dbReference type="EMBL" id="RAXU01000013">
    <property type="protein sequence ID" value="RKG32679.1"/>
    <property type="molecule type" value="Genomic_DNA"/>
</dbReference>